<dbReference type="PANTHER" id="PTHR42885">
    <property type="entry name" value="HISTIDINOL-PHOSPHATE AMINOTRANSFERASE-RELATED"/>
    <property type="match status" value="1"/>
</dbReference>
<dbReference type="RefSeq" id="WP_094407548.1">
    <property type="nucleotide sequence ID" value="NZ_BMJZ01000007.1"/>
</dbReference>
<dbReference type="InterPro" id="IPR015422">
    <property type="entry name" value="PyrdxlP-dep_Trfase_small"/>
</dbReference>
<dbReference type="GO" id="GO:0008483">
    <property type="term" value="F:transaminase activity"/>
    <property type="evidence" value="ECO:0007669"/>
    <property type="project" value="UniProtKB-KW"/>
</dbReference>
<dbReference type="Gene3D" id="3.90.1150.10">
    <property type="entry name" value="Aspartate Aminotransferase, domain 1"/>
    <property type="match status" value="1"/>
</dbReference>
<accession>A0A255XVG8</accession>
<dbReference type="Proteomes" id="UP000216361">
    <property type="component" value="Unassembled WGS sequence"/>
</dbReference>
<gene>
    <name evidence="5" type="ORF">CHR90_03250</name>
</gene>
<dbReference type="InterPro" id="IPR004839">
    <property type="entry name" value="Aminotransferase_I/II_large"/>
</dbReference>
<name>A0A255XVG8_9PROT</name>
<dbReference type="AlphaFoldDB" id="A0A255XVG8"/>
<dbReference type="InterPro" id="IPR015421">
    <property type="entry name" value="PyrdxlP-dep_Trfase_major"/>
</dbReference>
<evidence type="ECO:0000256" key="2">
    <source>
        <dbReference type="ARBA" id="ARBA00022898"/>
    </source>
</evidence>
<dbReference type="SUPFAM" id="SSF53383">
    <property type="entry name" value="PLP-dependent transferases"/>
    <property type="match status" value="1"/>
</dbReference>
<comment type="cofactor">
    <cofactor evidence="1 3">
        <name>pyridoxal 5'-phosphate</name>
        <dbReference type="ChEBI" id="CHEBI:597326"/>
    </cofactor>
</comment>
<dbReference type="PROSITE" id="PS00105">
    <property type="entry name" value="AA_TRANSFER_CLASS_1"/>
    <property type="match status" value="1"/>
</dbReference>
<dbReference type="Pfam" id="PF00155">
    <property type="entry name" value="Aminotran_1_2"/>
    <property type="match status" value="1"/>
</dbReference>
<reference evidence="5 6" key="1">
    <citation type="submission" date="2017-07" db="EMBL/GenBank/DDBJ databases">
        <title>Elstera cyanobacteriorum sp. nov., a novel bacterium isolated from cyanobacterial aggregates in a eutrophic lake.</title>
        <authorList>
            <person name="Cai H."/>
        </authorList>
    </citation>
    <scope>NUCLEOTIDE SEQUENCE [LARGE SCALE GENOMIC DNA]</scope>
    <source>
        <strain evidence="5 6">TH019</strain>
    </source>
</reference>
<evidence type="ECO:0000259" key="4">
    <source>
        <dbReference type="Pfam" id="PF00155"/>
    </source>
</evidence>
<dbReference type="InterPro" id="IPR004838">
    <property type="entry name" value="NHTrfase_class1_PyrdxlP-BS"/>
</dbReference>
<comment type="similarity">
    <text evidence="3">Belongs to the class-I pyridoxal-phosphate-dependent aminotransferase family.</text>
</comment>
<sequence>MLPPALLYHGGDIAAAHARWPDWKGPWLDLSTGINPWPWRVPKLPKEMLARLPTPAERQNLLTAARRAYALPPDAGLAAVPGSEAAIHLLPRLLPPGHVCLLGPTYGGHRAGWEAAGHRVTEAPEPTAADVLVFCRPNNPTGETYPGLDLDDLAGRYRLIVVDEAYADTAPAPLVQRPGVVGLRSFGKFFGLAGLRLGFVWGDPTFTDPLEAMLGSWSLGPQALHWGTEALQDKTWHTITRNRLRRESAKLAESLTTAGLPLHGRTDFFCLVETPDAHRIADRLGQQGILVRAFAAQPTWLRIGLPPSMKVRGRFIQALWAARAG</sequence>
<protein>
    <recommendedName>
        <fullName evidence="3">Aminotransferase</fullName>
        <ecNumber evidence="3">2.6.1.-</ecNumber>
    </recommendedName>
</protein>
<keyword evidence="3" id="KW-0808">Transferase</keyword>
<dbReference type="PANTHER" id="PTHR42885:SF1">
    <property type="entry name" value="THREONINE-PHOSPHATE DECARBOXYLASE"/>
    <property type="match status" value="1"/>
</dbReference>
<comment type="caution">
    <text evidence="5">The sequence shown here is derived from an EMBL/GenBank/DDBJ whole genome shotgun (WGS) entry which is preliminary data.</text>
</comment>
<keyword evidence="6" id="KW-1185">Reference proteome</keyword>
<organism evidence="5 6">
    <name type="scientific">Elstera cyanobacteriorum</name>
    <dbReference type="NCBI Taxonomy" id="2022747"/>
    <lineage>
        <taxon>Bacteria</taxon>
        <taxon>Pseudomonadati</taxon>
        <taxon>Pseudomonadota</taxon>
        <taxon>Alphaproteobacteria</taxon>
        <taxon>Rhodospirillales</taxon>
        <taxon>Rhodospirillaceae</taxon>
        <taxon>Elstera</taxon>
    </lineage>
</organism>
<dbReference type="OrthoDB" id="9799304at2"/>
<keyword evidence="3" id="KW-0032">Aminotransferase</keyword>
<dbReference type="EMBL" id="NOXS01000025">
    <property type="protein sequence ID" value="OYQ20966.1"/>
    <property type="molecule type" value="Genomic_DNA"/>
</dbReference>
<evidence type="ECO:0000256" key="3">
    <source>
        <dbReference type="RuleBase" id="RU000481"/>
    </source>
</evidence>
<keyword evidence="2" id="KW-0663">Pyridoxal phosphate</keyword>
<dbReference type="InterPro" id="IPR015424">
    <property type="entry name" value="PyrdxlP-dep_Trfase"/>
</dbReference>
<dbReference type="Gene3D" id="3.40.640.10">
    <property type="entry name" value="Type I PLP-dependent aspartate aminotransferase-like (Major domain)"/>
    <property type="match status" value="1"/>
</dbReference>
<feature type="domain" description="Aminotransferase class I/classII large" evidence="4">
    <location>
        <begin position="71"/>
        <end position="309"/>
    </location>
</feature>
<evidence type="ECO:0000313" key="5">
    <source>
        <dbReference type="EMBL" id="OYQ20966.1"/>
    </source>
</evidence>
<evidence type="ECO:0000256" key="1">
    <source>
        <dbReference type="ARBA" id="ARBA00001933"/>
    </source>
</evidence>
<dbReference type="GO" id="GO:0030170">
    <property type="term" value="F:pyridoxal phosphate binding"/>
    <property type="evidence" value="ECO:0007669"/>
    <property type="project" value="InterPro"/>
</dbReference>
<evidence type="ECO:0000313" key="6">
    <source>
        <dbReference type="Proteomes" id="UP000216361"/>
    </source>
</evidence>
<proteinExistence type="inferred from homology"/>
<dbReference type="EC" id="2.6.1.-" evidence="3"/>